<dbReference type="KEGG" id="parq:DSM112329_04696"/>
<evidence type="ECO:0000313" key="2">
    <source>
        <dbReference type="EMBL" id="XAY07805.1"/>
    </source>
</evidence>
<accession>A0AAU7B1S0</accession>
<dbReference type="InterPro" id="IPR004045">
    <property type="entry name" value="Glutathione_S-Trfase_N"/>
</dbReference>
<dbReference type="RefSeq" id="WP_354698996.1">
    <property type="nucleotide sequence ID" value="NZ_CP114014.1"/>
</dbReference>
<dbReference type="Gene3D" id="1.20.1050.10">
    <property type="match status" value="1"/>
</dbReference>
<reference evidence="2" key="1">
    <citation type="submission" date="2022-12" db="EMBL/GenBank/DDBJ databases">
        <title>Paraconexibacter alkalitolerans sp. nov. and Baekduia alba sp. nov., isolated from soil and emended description of the genera Paraconexibacter (Chun et al., 2020) and Baekduia (An et al., 2020).</title>
        <authorList>
            <person name="Vieira S."/>
            <person name="Huber K.J."/>
            <person name="Geppert A."/>
            <person name="Wolf J."/>
            <person name="Neumann-Schaal M."/>
            <person name="Muesken M."/>
            <person name="Overmann J."/>
        </authorList>
    </citation>
    <scope>NUCLEOTIDE SEQUENCE</scope>
    <source>
        <strain evidence="2">AEG42_29</strain>
    </source>
</reference>
<organism evidence="2">
    <name type="scientific">Paraconexibacter sp. AEG42_29</name>
    <dbReference type="NCBI Taxonomy" id="2997339"/>
    <lineage>
        <taxon>Bacteria</taxon>
        <taxon>Bacillati</taxon>
        <taxon>Actinomycetota</taxon>
        <taxon>Thermoleophilia</taxon>
        <taxon>Solirubrobacterales</taxon>
        <taxon>Paraconexibacteraceae</taxon>
        <taxon>Paraconexibacter</taxon>
    </lineage>
</organism>
<gene>
    <name evidence="2" type="ORF">DSM112329_04696</name>
</gene>
<dbReference type="AlphaFoldDB" id="A0AAU7B1S0"/>
<name>A0AAU7B1S0_9ACTN</name>
<dbReference type="InterPro" id="IPR036249">
    <property type="entry name" value="Thioredoxin-like_sf"/>
</dbReference>
<dbReference type="EMBL" id="CP114014">
    <property type="protein sequence ID" value="XAY07805.1"/>
    <property type="molecule type" value="Genomic_DNA"/>
</dbReference>
<proteinExistence type="predicted"/>
<protein>
    <recommendedName>
        <fullName evidence="1">GST N-terminal domain-containing protein</fullName>
    </recommendedName>
</protein>
<feature type="domain" description="GST N-terminal" evidence="1">
    <location>
        <begin position="1"/>
        <end position="80"/>
    </location>
</feature>
<dbReference type="SUPFAM" id="SSF52833">
    <property type="entry name" value="Thioredoxin-like"/>
    <property type="match status" value="1"/>
</dbReference>
<evidence type="ECO:0000259" key="1">
    <source>
        <dbReference type="PROSITE" id="PS50404"/>
    </source>
</evidence>
<dbReference type="Pfam" id="PF13417">
    <property type="entry name" value="GST_N_3"/>
    <property type="match status" value="1"/>
</dbReference>
<sequence>MIVTLYGMWHSHPVLAARLMLERKGLEHNVRDALPGLHPLAVRAAGFPGRTVPAMRLGDRMVQGTLSISRALDEVVPAAPLFPADPGARAAVEAAERWGHDELQPVATRVFRWAGATDNRVRAWMATEVIGWPLGSVLGHGFTPVMAYYASIVGADSAAVRADLAGLPALLDRADALIADGVLGGPDVNAADCQVLASLRLLAAHEDLRPLLEARRCGRLALARVPNFPPGPDATRPVPAVLPREWLPAA</sequence>
<dbReference type="CDD" id="cd00570">
    <property type="entry name" value="GST_N_family"/>
    <property type="match status" value="1"/>
</dbReference>
<dbReference type="PROSITE" id="PS50404">
    <property type="entry name" value="GST_NTER"/>
    <property type="match status" value="1"/>
</dbReference>
<dbReference type="Gene3D" id="3.40.30.10">
    <property type="entry name" value="Glutaredoxin"/>
    <property type="match status" value="1"/>
</dbReference>